<dbReference type="SUPFAM" id="SSF51735">
    <property type="entry name" value="NAD(P)-binding Rossmann-fold domains"/>
    <property type="match status" value="1"/>
</dbReference>
<gene>
    <name evidence="6" type="ORF">SAMN04487961_1667</name>
</gene>
<dbReference type="InterPro" id="IPR046346">
    <property type="entry name" value="Aminoacid_DH-like_N_sf"/>
</dbReference>
<dbReference type="SUPFAM" id="SSF53223">
    <property type="entry name" value="Aminoacid dehydrogenase-like, N-terminal domain"/>
    <property type="match status" value="1"/>
</dbReference>
<dbReference type="Pfam" id="PF21079">
    <property type="entry name" value="GDH_HM2"/>
    <property type="match status" value="1"/>
</dbReference>
<dbReference type="Proteomes" id="UP000199339">
    <property type="component" value="Unassembled WGS sequence"/>
</dbReference>
<dbReference type="AlphaFoldDB" id="A0A1I4V114"/>
<dbReference type="InterPro" id="IPR028971">
    <property type="entry name" value="NAD-GDH_cat"/>
</dbReference>
<feature type="domain" description="NAD-specific glutamate dehydrogenase C-terminal" evidence="4">
    <location>
        <begin position="821"/>
        <end position="1160"/>
    </location>
</feature>
<dbReference type="InterPro" id="IPR049056">
    <property type="entry name" value="NAD_Glu_DH_HM3"/>
</dbReference>
<dbReference type="GO" id="GO:0004069">
    <property type="term" value="F:L-aspartate:2-oxoglutarate aminotransferase activity"/>
    <property type="evidence" value="ECO:0007669"/>
    <property type="project" value="InterPro"/>
</dbReference>
<evidence type="ECO:0000256" key="1">
    <source>
        <dbReference type="ARBA" id="ARBA00023002"/>
    </source>
</evidence>
<feature type="domain" description="NAD-glutamate dehydrogenase ACT3" evidence="5">
    <location>
        <begin position="104"/>
        <end position="174"/>
    </location>
</feature>
<dbReference type="RefSeq" id="WP_092001523.1">
    <property type="nucleotide sequence ID" value="NZ_FOUR01000003.1"/>
</dbReference>
<dbReference type="Pfam" id="PF05088">
    <property type="entry name" value="Bac_GDH_CD"/>
    <property type="match status" value="1"/>
</dbReference>
<accession>A0A1I4V114</accession>
<name>A0A1I4V114_9GAMM</name>
<evidence type="ECO:0000259" key="3">
    <source>
        <dbReference type="Pfam" id="PF05088"/>
    </source>
</evidence>
<dbReference type="InterPro" id="IPR007780">
    <property type="entry name" value="NAD_Glu_DH_bac"/>
</dbReference>
<sequence>MTDSRSVQQQSLLEQLANALDEQNVEADDSLDLRQVVAKMMEESRSWDDDLHSQLVTIFGDTLGGRYAQLFSGSFPSAYRARFPVAEALEDIRQIQSIAISSDVPMGFYNSGDNAAGQLSFKLYSQGSPVILSDVIPILENLGMRVLGEHPYAIRRRDGEAFGVSDFTVAFHSRCRNADFRTAKPLVQEAFREIWNGFAENDEFNQLVMAAGLGWREVALLRAYARYIKQLRFGFSQPFIADTLARHLDITASLVSLFRARFEPEDVEAEERAQRIEAIEKEILAALEQVESLDDDRILRRFHALIQATVRTNYYQPEETGQPKGYVSFKIDPSSLPDIPKPRPRFEIFVYSPRVEGVHLRAGRVARGGLRWSDRIEDYRTEILGLVKAQQVKNSVIVPVGAKGGFVVKQPPDEGDREALRAEGIACYQTFIRGLLDLTDNLEDGAVVPPASVVRHDDDDPYLVVAADKGTATFSDIANHLAGEYGFWLGDAFASGGSEGYDHKKMGITARGAWESVKRHFLEKGLDTQAEDFTVVGIGDMAGDVFGNGMLLSEHIRLVGAFNHQHIFVDPSPDAEASFAERNRLFALPGSSWADYDRSLISKGGGVFARSAKSIPLSPEMRSLLGINAQRLAPNELIRALLRAPVDMIWNGGIGTYIKASSESHDDVGDRANDGLRVDSPELRCRVLGEGGNLGVTQRGRVTFALAGGSANSDFIDNAGGVDCSDHEVNIKILLNERVARDEMTLGERNQLLRAMTPEVAELVLRNNYRQAMALSLACTGKVGSRDGYERLLRRLESDGRLDRALEFLPDDDELRERSGGLTRPELSVLLSYTKIELKQVLMAAPIVRDPRFSRALFSAFPVSMREAFPEAIEAHPLRAEIVATQIANDIVNRMGITWVERIRNTTGADAGRIAAAYLISVEIHDVDRQWEAIEKLDGRVDASVQADLFSDVIHLVTRSTAWLLHNRRNHLDPADCQARYRGALSDVLASIERLSSVIPESRWYGHYAEYREKEVPEALAAYCASAESRYWLMDMIEISSQLGQDLEFVAWVYFRLGESLNLTWLDRQMRGYRAHGHWQVLATVHYRDELDQQLRGLTTSVLAQGDSAEGDVPTPEAKLESWRSARQPLLGRWERVLGDMQAANDVDCAVFSVAHSVLRELSREAL</sequence>
<dbReference type="Pfam" id="PF21078">
    <property type="entry name" value="GDH_HM3"/>
    <property type="match status" value="1"/>
</dbReference>
<dbReference type="InterPro" id="IPR049058">
    <property type="entry name" value="NAD_Glu_DH_HM2"/>
</dbReference>
<dbReference type="InterPro" id="IPR036291">
    <property type="entry name" value="NAD(P)-bd_dom_sf"/>
</dbReference>
<evidence type="ECO:0000259" key="4">
    <source>
        <dbReference type="Pfam" id="PF21074"/>
    </source>
</evidence>
<dbReference type="OrthoDB" id="9758052at2"/>
<feature type="coiled-coil region" evidence="2">
    <location>
        <begin position="269"/>
        <end position="296"/>
    </location>
</feature>
<evidence type="ECO:0000259" key="5">
    <source>
        <dbReference type="Pfam" id="PF21077"/>
    </source>
</evidence>
<evidence type="ECO:0000313" key="6">
    <source>
        <dbReference type="EMBL" id="SFM94743.1"/>
    </source>
</evidence>
<keyword evidence="2" id="KW-0175">Coiled coil</keyword>
<organism evidence="6 7">
    <name type="scientific">Marinobacter pelagius</name>
    <dbReference type="NCBI Taxonomy" id="379482"/>
    <lineage>
        <taxon>Bacteria</taxon>
        <taxon>Pseudomonadati</taxon>
        <taxon>Pseudomonadota</taxon>
        <taxon>Gammaproteobacteria</taxon>
        <taxon>Pseudomonadales</taxon>
        <taxon>Marinobacteraceae</taxon>
        <taxon>Marinobacter</taxon>
    </lineage>
</organism>
<dbReference type="InterPro" id="IPR048381">
    <property type="entry name" value="GDH_C"/>
</dbReference>
<dbReference type="Gene3D" id="3.40.50.720">
    <property type="entry name" value="NAD(P)-binding Rossmann-like Domain"/>
    <property type="match status" value="1"/>
</dbReference>
<evidence type="ECO:0000313" key="7">
    <source>
        <dbReference type="Proteomes" id="UP000199339"/>
    </source>
</evidence>
<dbReference type="PANTHER" id="PTHR43403:SF1">
    <property type="entry name" value="NAD-SPECIFIC GLUTAMATE DEHYDROGENASE"/>
    <property type="match status" value="1"/>
</dbReference>
<dbReference type="Pfam" id="PF21077">
    <property type="entry name" value="GDH_ACT3"/>
    <property type="match status" value="1"/>
</dbReference>
<dbReference type="GO" id="GO:0006538">
    <property type="term" value="P:L-glutamate catabolic process"/>
    <property type="evidence" value="ECO:0007669"/>
    <property type="project" value="InterPro"/>
</dbReference>
<dbReference type="InterPro" id="IPR049064">
    <property type="entry name" value="NAD_Glu_DH_ACT3"/>
</dbReference>
<keyword evidence="7" id="KW-1185">Reference proteome</keyword>
<dbReference type="PANTHER" id="PTHR43403">
    <property type="entry name" value="NAD-SPECIFIC GLUTAMATE DEHYDROGENASE"/>
    <property type="match status" value="1"/>
</dbReference>
<keyword evidence="1" id="KW-0560">Oxidoreductase</keyword>
<dbReference type="GO" id="GO:0004352">
    <property type="term" value="F:glutamate dehydrogenase (NAD+) activity"/>
    <property type="evidence" value="ECO:0007669"/>
    <property type="project" value="InterPro"/>
</dbReference>
<reference evidence="7" key="1">
    <citation type="submission" date="2016-10" db="EMBL/GenBank/DDBJ databases">
        <authorList>
            <person name="Varghese N."/>
            <person name="Submissions S."/>
        </authorList>
    </citation>
    <scope>NUCLEOTIDE SEQUENCE [LARGE SCALE GENOMIC DNA]</scope>
    <source>
        <strain evidence="7">CGMCC 1.6775</strain>
    </source>
</reference>
<evidence type="ECO:0000256" key="2">
    <source>
        <dbReference type="SAM" id="Coils"/>
    </source>
</evidence>
<dbReference type="Pfam" id="PF21074">
    <property type="entry name" value="GDH_C"/>
    <property type="match status" value="1"/>
</dbReference>
<proteinExistence type="predicted"/>
<dbReference type="EMBL" id="FOUR01000003">
    <property type="protein sequence ID" value="SFM94743.1"/>
    <property type="molecule type" value="Genomic_DNA"/>
</dbReference>
<protein>
    <submittedName>
        <fullName evidence="6">Glutamate dehydrogenase</fullName>
    </submittedName>
</protein>
<feature type="domain" description="NAD-glutamate dehydrogenase catalytic" evidence="3">
    <location>
        <begin position="283"/>
        <end position="777"/>
    </location>
</feature>